<evidence type="ECO:0000256" key="1">
    <source>
        <dbReference type="SAM" id="MobiDB-lite"/>
    </source>
</evidence>
<feature type="compositionally biased region" description="Polar residues" evidence="1">
    <location>
        <begin position="34"/>
        <end position="43"/>
    </location>
</feature>
<proteinExistence type="predicted"/>
<protein>
    <submittedName>
        <fullName evidence="2">Uncharacterized protein</fullName>
    </submittedName>
</protein>
<dbReference type="EMBL" id="BJWL01000024">
    <property type="protein sequence ID" value="GFZ14283.1"/>
    <property type="molecule type" value="Genomic_DNA"/>
</dbReference>
<gene>
    <name evidence="2" type="ORF">Acr_24g0004730</name>
</gene>
<comment type="caution">
    <text evidence="2">The sequence shown here is derived from an EMBL/GenBank/DDBJ whole genome shotgun (WGS) entry which is preliminary data.</text>
</comment>
<dbReference type="AlphaFoldDB" id="A0A7J0GU13"/>
<dbReference type="PANTHER" id="PTHR33448:SF10">
    <property type="entry name" value="PROTAMINE P1 FAMILY PROTEIN"/>
    <property type="match status" value="1"/>
</dbReference>
<feature type="region of interest" description="Disordered" evidence="1">
    <location>
        <begin position="181"/>
        <end position="210"/>
    </location>
</feature>
<feature type="compositionally biased region" description="Basic and acidic residues" evidence="1">
    <location>
        <begin position="183"/>
        <end position="197"/>
    </location>
</feature>
<feature type="region of interest" description="Disordered" evidence="1">
    <location>
        <begin position="115"/>
        <end position="152"/>
    </location>
</feature>
<evidence type="ECO:0000313" key="2">
    <source>
        <dbReference type="EMBL" id="GFZ14283.1"/>
    </source>
</evidence>
<feature type="compositionally biased region" description="Basic and acidic residues" evidence="1">
    <location>
        <begin position="115"/>
        <end position="131"/>
    </location>
</feature>
<keyword evidence="3" id="KW-1185">Reference proteome</keyword>
<feature type="region of interest" description="Disordered" evidence="1">
    <location>
        <begin position="1"/>
        <end position="43"/>
    </location>
</feature>
<evidence type="ECO:0000313" key="3">
    <source>
        <dbReference type="Proteomes" id="UP000585474"/>
    </source>
</evidence>
<dbReference type="Proteomes" id="UP000585474">
    <property type="component" value="Unassembled WGS sequence"/>
</dbReference>
<dbReference type="PANTHER" id="PTHR33448">
    <property type="entry name" value="CHLOROPLAST PROTEIN HCF243-RELATED"/>
    <property type="match status" value="1"/>
</dbReference>
<organism evidence="2 3">
    <name type="scientific">Actinidia rufa</name>
    <dbReference type="NCBI Taxonomy" id="165716"/>
    <lineage>
        <taxon>Eukaryota</taxon>
        <taxon>Viridiplantae</taxon>
        <taxon>Streptophyta</taxon>
        <taxon>Embryophyta</taxon>
        <taxon>Tracheophyta</taxon>
        <taxon>Spermatophyta</taxon>
        <taxon>Magnoliopsida</taxon>
        <taxon>eudicotyledons</taxon>
        <taxon>Gunneridae</taxon>
        <taxon>Pentapetalae</taxon>
        <taxon>asterids</taxon>
        <taxon>Ericales</taxon>
        <taxon>Actinidiaceae</taxon>
        <taxon>Actinidia</taxon>
    </lineage>
</organism>
<reference evidence="2 3" key="1">
    <citation type="submission" date="2019-07" db="EMBL/GenBank/DDBJ databases">
        <title>De Novo Assembly of kiwifruit Actinidia rufa.</title>
        <authorList>
            <person name="Sugita-Konishi S."/>
            <person name="Sato K."/>
            <person name="Mori E."/>
            <person name="Abe Y."/>
            <person name="Kisaki G."/>
            <person name="Hamano K."/>
            <person name="Suezawa K."/>
            <person name="Otani M."/>
            <person name="Fukuda T."/>
            <person name="Manabe T."/>
            <person name="Gomi K."/>
            <person name="Tabuchi M."/>
            <person name="Akimitsu K."/>
            <person name="Kataoka I."/>
        </authorList>
    </citation>
    <scope>NUCLEOTIDE SEQUENCE [LARGE SCALE GENOMIC DNA]</scope>
    <source>
        <strain evidence="3">cv. Fuchu</strain>
    </source>
</reference>
<accession>A0A7J0GU13</accession>
<name>A0A7J0GU13_9ERIC</name>
<sequence length="276" mass="31003">MMRFLRTNIGSRSRGRSRASPIFIRKKHNPPPIETTQEPSSPKVTCIGQVRARRSSAAARKKSLEKHPCSCSCSWVRNTLFCPKKLRPRSIGPDWSKCNWLFSFGCCKKSKARDDSAKIEPTMENKNRASDSEGEDEAEVREESREAFASTSPPKNAFLLTRCRSAPYRSSSLANRFWGSPLEKSEAGDDNGERPTSKSEPSCRNSALESKLDREIEGRLGFLREIEGSINGIAKEIRPGTLTRCKSEPARTGERLNPERKRKFGIAMPRSPHVCD</sequence>
<feature type="compositionally biased region" description="Polar residues" evidence="1">
    <location>
        <begin position="198"/>
        <end position="208"/>
    </location>
</feature>
<dbReference type="OrthoDB" id="785861at2759"/>